<evidence type="ECO:0000313" key="1">
    <source>
        <dbReference type="EMBL" id="OGF81365.1"/>
    </source>
</evidence>
<evidence type="ECO:0000313" key="2">
    <source>
        <dbReference type="Proteomes" id="UP000178114"/>
    </source>
</evidence>
<gene>
    <name evidence="1" type="ORF">A2930_00625</name>
</gene>
<name>A0A1F5X0E7_9BACT</name>
<reference evidence="1 2" key="1">
    <citation type="journal article" date="2016" name="Nat. Commun.">
        <title>Thousands of microbial genomes shed light on interconnected biogeochemical processes in an aquifer system.</title>
        <authorList>
            <person name="Anantharaman K."/>
            <person name="Brown C.T."/>
            <person name="Hug L.A."/>
            <person name="Sharon I."/>
            <person name="Castelle C.J."/>
            <person name="Probst A.J."/>
            <person name="Thomas B.C."/>
            <person name="Singh A."/>
            <person name="Wilkins M.J."/>
            <person name="Karaoz U."/>
            <person name="Brodie E.L."/>
            <person name="Williams K.H."/>
            <person name="Hubbard S.S."/>
            <person name="Banfield J.F."/>
        </authorList>
    </citation>
    <scope>NUCLEOTIDE SEQUENCE [LARGE SCALE GENOMIC DNA]</scope>
</reference>
<protein>
    <submittedName>
        <fullName evidence="1">Uncharacterized protein</fullName>
    </submittedName>
</protein>
<sequence>MIYWAIAKSEKYPDVYVEKIDAKNDDEADKKAFEWNRDHNGFRYTYLVAKEILTDAEIVERFSKKYWQEGIVSIGMQRSAKSIRVVVRIPKMKEVKFSKKTFLGFKINIVETTDAPARLLAR</sequence>
<comment type="caution">
    <text evidence="1">The sequence shown here is derived from an EMBL/GenBank/DDBJ whole genome shotgun (WGS) entry which is preliminary data.</text>
</comment>
<dbReference type="AlphaFoldDB" id="A0A1F5X0E7"/>
<dbReference type="Proteomes" id="UP000178114">
    <property type="component" value="Unassembled WGS sequence"/>
</dbReference>
<dbReference type="STRING" id="1798351.A2930_00625"/>
<proteinExistence type="predicted"/>
<accession>A0A1F5X0E7</accession>
<organism evidence="1 2">
    <name type="scientific">Candidatus Giovannonibacteria bacterium RIFCSPLOWO2_01_FULL_45_34</name>
    <dbReference type="NCBI Taxonomy" id="1798351"/>
    <lineage>
        <taxon>Bacteria</taxon>
        <taxon>Candidatus Giovannoniibacteriota</taxon>
    </lineage>
</organism>
<dbReference type="EMBL" id="MFID01000012">
    <property type="protein sequence ID" value="OGF81365.1"/>
    <property type="molecule type" value="Genomic_DNA"/>
</dbReference>